<organism evidence="1 2">
    <name type="scientific">Papaver atlanticum</name>
    <dbReference type="NCBI Taxonomy" id="357466"/>
    <lineage>
        <taxon>Eukaryota</taxon>
        <taxon>Viridiplantae</taxon>
        <taxon>Streptophyta</taxon>
        <taxon>Embryophyta</taxon>
        <taxon>Tracheophyta</taxon>
        <taxon>Spermatophyta</taxon>
        <taxon>Magnoliopsida</taxon>
        <taxon>Ranunculales</taxon>
        <taxon>Papaveraceae</taxon>
        <taxon>Papaveroideae</taxon>
        <taxon>Papaver</taxon>
    </lineage>
</organism>
<gene>
    <name evidence="1" type="ORF">MKW98_001003</name>
</gene>
<dbReference type="Proteomes" id="UP001202328">
    <property type="component" value="Unassembled WGS sequence"/>
</dbReference>
<dbReference type="AlphaFoldDB" id="A0AAD4SDE5"/>
<evidence type="ECO:0000313" key="2">
    <source>
        <dbReference type="Proteomes" id="UP001202328"/>
    </source>
</evidence>
<evidence type="ECO:0000313" key="1">
    <source>
        <dbReference type="EMBL" id="KAI3900103.1"/>
    </source>
</evidence>
<sequence>MEDKAMEAAAIMGITRGTYFSWRKTWCGVSMAPATDGKDQCATKDVVSLISESAEYKWIN</sequence>
<name>A0AAD4SDE5_9MAGN</name>
<protein>
    <submittedName>
        <fullName evidence="1">Uncharacterized protein</fullName>
    </submittedName>
</protein>
<keyword evidence="2" id="KW-1185">Reference proteome</keyword>
<dbReference type="EMBL" id="JAJJMB010011750">
    <property type="protein sequence ID" value="KAI3900103.1"/>
    <property type="molecule type" value="Genomic_DNA"/>
</dbReference>
<accession>A0AAD4SDE5</accession>
<comment type="caution">
    <text evidence="1">The sequence shown here is derived from an EMBL/GenBank/DDBJ whole genome shotgun (WGS) entry which is preliminary data.</text>
</comment>
<proteinExistence type="predicted"/>
<reference evidence="1" key="1">
    <citation type="submission" date="2022-04" db="EMBL/GenBank/DDBJ databases">
        <title>A functionally conserved STORR gene fusion in Papaver species that diverged 16.8 million years ago.</title>
        <authorList>
            <person name="Catania T."/>
        </authorList>
    </citation>
    <scope>NUCLEOTIDE SEQUENCE</scope>
    <source>
        <strain evidence="1">S-188037</strain>
    </source>
</reference>